<dbReference type="SFLD" id="SFLDG01129">
    <property type="entry name" value="C1.5:_HAD__Beta-PGM__Phosphata"/>
    <property type="match status" value="1"/>
</dbReference>
<gene>
    <name evidence="1" type="ORF">BC102111_01868</name>
</gene>
<dbReference type="EMBL" id="FXZC01000003">
    <property type="protein sequence ID" value="SMX81641.1"/>
    <property type="molecule type" value="Genomic_DNA"/>
</dbReference>
<evidence type="ECO:0000313" key="2">
    <source>
        <dbReference type="Proteomes" id="UP000234333"/>
    </source>
</evidence>
<name>A0A2H1J2N4_9MICO</name>
<dbReference type="GeneID" id="99775146"/>
<evidence type="ECO:0000313" key="1">
    <source>
        <dbReference type="EMBL" id="SMX81641.1"/>
    </source>
</evidence>
<dbReference type="InterPro" id="IPR051806">
    <property type="entry name" value="HAD-like_SPP"/>
</dbReference>
<proteinExistence type="predicted"/>
<dbReference type="RefSeq" id="WP_101624163.1">
    <property type="nucleotide sequence ID" value="NZ_FXZC01000003.1"/>
</dbReference>
<dbReference type="InterPro" id="IPR006439">
    <property type="entry name" value="HAD-SF_hydro_IA"/>
</dbReference>
<dbReference type="InterPro" id="IPR023198">
    <property type="entry name" value="PGP-like_dom2"/>
</dbReference>
<dbReference type="Gene3D" id="1.10.150.240">
    <property type="entry name" value="Putative phosphatase, domain 2"/>
    <property type="match status" value="1"/>
</dbReference>
<dbReference type="GO" id="GO:0050308">
    <property type="term" value="F:sugar-phosphatase activity"/>
    <property type="evidence" value="ECO:0007669"/>
    <property type="project" value="TreeGrafter"/>
</dbReference>
<dbReference type="AlphaFoldDB" id="A0A2H1J2N4"/>
<dbReference type="InterPro" id="IPR041492">
    <property type="entry name" value="HAD_2"/>
</dbReference>
<accession>A0A2H1J2N4</accession>
<protein>
    <submittedName>
        <fullName evidence="1">Haloacid dehalogenase superfamily, subfamily IA, variant 3 with third motif having DD or ED</fullName>
    </submittedName>
</protein>
<dbReference type="PANTHER" id="PTHR43481">
    <property type="entry name" value="FRUCTOSE-1-PHOSPHATE PHOSPHATASE"/>
    <property type="match status" value="1"/>
</dbReference>
<dbReference type="Pfam" id="PF13419">
    <property type="entry name" value="HAD_2"/>
    <property type="match status" value="1"/>
</dbReference>
<dbReference type="SFLD" id="SFLDS00003">
    <property type="entry name" value="Haloacid_Dehalogenase"/>
    <property type="match status" value="1"/>
</dbReference>
<dbReference type="SUPFAM" id="SSF56784">
    <property type="entry name" value="HAD-like"/>
    <property type="match status" value="1"/>
</dbReference>
<reference evidence="1 2" key="1">
    <citation type="submission" date="2017-03" db="EMBL/GenBank/DDBJ databases">
        <authorList>
            <person name="Afonso C.L."/>
            <person name="Miller P.J."/>
            <person name="Scott M.A."/>
            <person name="Spackman E."/>
            <person name="Goraichik I."/>
            <person name="Dimitrov K.M."/>
            <person name="Suarez D.L."/>
            <person name="Swayne D.E."/>
        </authorList>
    </citation>
    <scope>NUCLEOTIDE SEQUENCE [LARGE SCALE GENOMIC DNA]</scope>
    <source>
        <strain evidence="1 2">CIP 102111</strain>
    </source>
</reference>
<dbReference type="InterPro" id="IPR023214">
    <property type="entry name" value="HAD_sf"/>
</dbReference>
<dbReference type="Proteomes" id="UP000234333">
    <property type="component" value="Unassembled WGS sequence"/>
</dbReference>
<dbReference type="InterPro" id="IPR036412">
    <property type="entry name" value="HAD-like_sf"/>
</dbReference>
<organism evidence="1 2">
    <name type="scientific">Brevibacterium casei CIP 102111</name>
    <dbReference type="NCBI Taxonomy" id="1255625"/>
    <lineage>
        <taxon>Bacteria</taxon>
        <taxon>Bacillati</taxon>
        <taxon>Actinomycetota</taxon>
        <taxon>Actinomycetes</taxon>
        <taxon>Micrococcales</taxon>
        <taxon>Brevibacteriaceae</taxon>
        <taxon>Brevibacterium</taxon>
    </lineage>
</organism>
<dbReference type="PRINTS" id="PR00413">
    <property type="entry name" value="HADHALOGNASE"/>
</dbReference>
<dbReference type="PANTHER" id="PTHR43481:SF4">
    <property type="entry name" value="GLYCEROL-1-PHOSPHATE PHOSPHOHYDROLASE 1-RELATED"/>
    <property type="match status" value="1"/>
</dbReference>
<sequence length="226" mass="23195">MTLRQTIPLGGAIFDCDGILVDSEQPWIDLMAAYLDRLGAGGVPAESFRGLTGAEAAEQLRRVSSEVEAGSGTAPTAAEVDRDYTAALAEVFSPMPGAPELDRALSGTVPIAVASNGRGDDVRGLLDRAGLLGFFDAIVTIDDVEQGKPAPDVYLRAAEKLGLAAATAVAFEDSPVGSQAATAAGCTVIGINADPQIPLAAEVRLSDMGKVRFDAAEKAVIVDPQG</sequence>
<dbReference type="Gene3D" id="3.40.50.1000">
    <property type="entry name" value="HAD superfamily/HAD-like"/>
    <property type="match status" value="1"/>
</dbReference>
<dbReference type="NCBIfam" id="TIGR01509">
    <property type="entry name" value="HAD-SF-IA-v3"/>
    <property type="match status" value="1"/>
</dbReference>